<evidence type="ECO:0000313" key="2">
    <source>
        <dbReference type="EMBL" id="RAV13814.1"/>
    </source>
</evidence>
<dbReference type="Pfam" id="PF00534">
    <property type="entry name" value="Glycos_transf_1"/>
    <property type="match status" value="1"/>
</dbReference>
<comment type="caution">
    <text evidence="2">The sequence shown here is derived from an EMBL/GenBank/DDBJ whole genome shotgun (WGS) entry which is preliminary data.</text>
</comment>
<dbReference type="Proteomes" id="UP000250369">
    <property type="component" value="Unassembled WGS sequence"/>
</dbReference>
<protein>
    <submittedName>
        <fullName evidence="2">Glycosyltransferase WbuB</fullName>
    </submittedName>
</protein>
<dbReference type="Gene3D" id="3.40.50.2000">
    <property type="entry name" value="Glycogen Phosphorylase B"/>
    <property type="match status" value="2"/>
</dbReference>
<keyword evidence="2" id="KW-0808">Transferase</keyword>
<dbReference type="GO" id="GO:0016757">
    <property type="term" value="F:glycosyltransferase activity"/>
    <property type="evidence" value="ECO:0007669"/>
    <property type="project" value="InterPro"/>
</dbReference>
<dbReference type="PANTHER" id="PTHR12526">
    <property type="entry name" value="GLYCOSYLTRANSFERASE"/>
    <property type="match status" value="1"/>
</dbReference>
<evidence type="ECO:0000259" key="1">
    <source>
        <dbReference type="Pfam" id="PF00534"/>
    </source>
</evidence>
<dbReference type="PANTHER" id="PTHR12526:SF609">
    <property type="entry name" value="LIPOPOLYSACCHARIDE BIOSYNTHESIS PROTEIN"/>
    <property type="match status" value="1"/>
</dbReference>
<dbReference type="CDD" id="cd03794">
    <property type="entry name" value="GT4_WbuB-like"/>
    <property type="match status" value="1"/>
</dbReference>
<evidence type="ECO:0000313" key="3">
    <source>
        <dbReference type="Proteomes" id="UP000250369"/>
    </source>
</evidence>
<name>A0A329M1N1_9BACL</name>
<gene>
    <name evidence="2" type="ORF">DQG23_32540</name>
</gene>
<dbReference type="InterPro" id="IPR001296">
    <property type="entry name" value="Glyco_trans_1"/>
</dbReference>
<organism evidence="2 3">
    <name type="scientific">Paenibacillus contaminans</name>
    <dbReference type="NCBI Taxonomy" id="450362"/>
    <lineage>
        <taxon>Bacteria</taxon>
        <taxon>Bacillati</taxon>
        <taxon>Bacillota</taxon>
        <taxon>Bacilli</taxon>
        <taxon>Bacillales</taxon>
        <taxon>Paenibacillaceae</taxon>
        <taxon>Paenibacillus</taxon>
    </lineage>
</organism>
<dbReference type="OrthoDB" id="9811902at2"/>
<dbReference type="RefSeq" id="WP_113035205.1">
    <property type="nucleotide sequence ID" value="NZ_QMFB01000028.1"/>
</dbReference>
<proteinExistence type="predicted"/>
<reference evidence="2 3" key="1">
    <citation type="journal article" date="2009" name="Int. J. Syst. Evol. Microbiol.">
        <title>Paenibacillus contaminans sp. nov., isolated from a contaminated laboratory plate.</title>
        <authorList>
            <person name="Chou J.H."/>
            <person name="Lee J.H."/>
            <person name="Lin M.C."/>
            <person name="Chang P.S."/>
            <person name="Arun A.B."/>
            <person name="Young C.C."/>
            <person name="Chen W.M."/>
        </authorList>
    </citation>
    <scope>NUCLEOTIDE SEQUENCE [LARGE SCALE GENOMIC DNA]</scope>
    <source>
        <strain evidence="2 3">CKOBP-6</strain>
    </source>
</reference>
<dbReference type="AlphaFoldDB" id="A0A329M1N1"/>
<keyword evidence="3" id="KW-1185">Reference proteome</keyword>
<feature type="domain" description="Glycosyl transferase family 1" evidence="1">
    <location>
        <begin position="211"/>
        <end position="369"/>
    </location>
</feature>
<dbReference type="SUPFAM" id="SSF53756">
    <property type="entry name" value="UDP-Glycosyltransferase/glycogen phosphorylase"/>
    <property type="match status" value="1"/>
</dbReference>
<accession>A0A329M1N1</accession>
<dbReference type="EMBL" id="QMFB01000028">
    <property type="protein sequence ID" value="RAV13814.1"/>
    <property type="molecule type" value="Genomic_DNA"/>
</dbReference>
<sequence>MKVLYIATSFPAPDKGATIYTDLAEELHDSGHEITVVVSEQARNRKNTDMKKERGFDVLRVVTGNYYDVGFIEKGVTTLKIPILMKKGITKYLSGRKFDFILFEAPPVTNSGLVAWAKKKFNCSAYLMLKDIFPQNAVDLEIIKRNGLLYKYFTAKEKKLYRTSDFIGCMSIENKNYIIEHNQWLDSSKLEIFPNTKKITNEIEPNGFPMRERYNIPPESCVFLFGGNMGRPQYIELLCRAVKECKDEQGIYFLFVGRGTDRLKIQETIRENDIKNALLIENLPRHEYEQVTKECNVGLIVLDPRFTIPNYPSRILSYMEYAKPVLAATDDVTDLKKLIDEAQCGEWVWSGDANSFVSAIRRMAESEELFIQGNNGREYVVNNFMVKRSVHILESHFK</sequence>